<reference evidence="1" key="1">
    <citation type="submission" date="2019-11" db="EMBL/GenBank/DDBJ databases">
        <authorList>
            <person name="Feng L."/>
        </authorList>
    </citation>
    <scope>NUCLEOTIDE SEQUENCE</scope>
    <source>
        <strain evidence="1">CnexileLFYP112</strain>
    </source>
</reference>
<evidence type="ECO:0000313" key="1">
    <source>
        <dbReference type="EMBL" id="VYT11191.1"/>
    </source>
</evidence>
<dbReference type="EMBL" id="CACRTG010000013">
    <property type="protein sequence ID" value="VYT11191.1"/>
    <property type="molecule type" value="Genomic_DNA"/>
</dbReference>
<proteinExistence type="predicted"/>
<protein>
    <submittedName>
        <fullName evidence="1">Uncharacterized protein</fullName>
    </submittedName>
</protein>
<organism evidence="1">
    <name type="scientific">[Clostridium] nexile</name>
    <dbReference type="NCBI Taxonomy" id="29361"/>
    <lineage>
        <taxon>Bacteria</taxon>
        <taxon>Bacillati</taxon>
        <taxon>Bacillota</taxon>
        <taxon>Clostridia</taxon>
        <taxon>Lachnospirales</taxon>
        <taxon>Lachnospiraceae</taxon>
        <taxon>Tyzzerella</taxon>
    </lineage>
</organism>
<name>A0A6N2U404_9FIRM</name>
<gene>
    <name evidence="1" type="ORF">CNLFYP112_01854</name>
</gene>
<dbReference type="AlphaFoldDB" id="A0A6N2U404"/>
<accession>A0A6N2U404</accession>
<sequence>MKTLTKDMKIFSYRTEPLNGMEGDDGGFSIELYGNGNLRYCVYRLFDDIRLLQMFKVSREAVYDIYGIIEKARKRLERVPQKLDNGSEDGMLNEFLFSDFSWVTAVNIQEVFVKGMILTNYQYYQQYKENMKHENTVLGVFKEICKVLKSAGVELSLDSCEIWKDCKLKVTW</sequence>